<comment type="caution">
    <text evidence="1">The sequence shown here is derived from an EMBL/GenBank/DDBJ whole genome shotgun (WGS) entry which is preliminary data.</text>
</comment>
<organism evidence="1 2">
    <name type="scientific">Apiospora arundinis</name>
    <dbReference type="NCBI Taxonomy" id="335852"/>
    <lineage>
        <taxon>Eukaryota</taxon>
        <taxon>Fungi</taxon>
        <taxon>Dikarya</taxon>
        <taxon>Ascomycota</taxon>
        <taxon>Pezizomycotina</taxon>
        <taxon>Sordariomycetes</taxon>
        <taxon>Xylariomycetidae</taxon>
        <taxon>Amphisphaeriales</taxon>
        <taxon>Apiosporaceae</taxon>
        <taxon>Apiospora</taxon>
    </lineage>
</organism>
<dbReference type="EMBL" id="JAPCWZ010000005">
    <property type="protein sequence ID" value="KAK8862722.1"/>
    <property type="molecule type" value="Genomic_DNA"/>
</dbReference>
<keyword evidence="2" id="KW-1185">Reference proteome</keyword>
<evidence type="ECO:0000313" key="1">
    <source>
        <dbReference type="EMBL" id="KAK8862722.1"/>
    </source>
</evidence>
<name>A0ABR2IHB0_9PEZI</name>
<accession>A0ABR2IHB0</accession>
<evidence type="ECO:0000313" key="2">
    <source>
        <dbReference type="Proteomes" id="UP001390339"/>
    </source>
</evidence>
<proteinExistence type="predicted"/>
<gene>
    <name evidence="1" type="ORF">PGQ11_008957</name>
</gene>
<sequence>MALLRSISTSIGASQKLSGIMRSRAGSHFLQLVLVQCHHKRGHVGDVLGVLDVPFAISQTSDDLSDRRAWCAAGKVWDDLCGDFGATASSELEEFREMICGLSPLHQFVVNPFLASLISPRAAVVQGFDETINSLDLARIGTANEPDAVGLHEVGEVVHGQDLKAQGAELRVLDRGSGHHDIHQSLEGFIW</sequence>
<protein>
    <submittedName>
        <fullName evidence="1">Uncharacterized protein</fullName>
    </submittedName>
</protein>
<reference evidence="1 2" key="1">
    <citation type="journal article" date="2024" name="IMA Fungus">
        <title>Apiospora arundinis, a panoply of carbohydrate-active enzymes and secondary metabolites.</title>
        <authorList>
            <person name="Sorensen T."/>
            <person name="Petersen C."/>
            <person name="Muurmann A.T."/>
            <person name="Christiansen J.V."/>
            <person name="Brundto M.L."/>
            <person name="Overgaard C.K."/>
            <person name="Boysen A.T."/>
            <person name="Wollenberg R.D."/>
            <person name="Larsen T.O."/>
            <person name="Sorensen J.L."/>
            <person name="Nielsen K.L."/>
            <person name="Sondergaard T.E."/>
        </authorList>
    </citation>
    <scope>NUCLEOTIDE SEQUENCE [LARGE SCALE GENOMIC DNA]</scope>
    <source>
        <strain evidence="1 2">AAU 773</strain>
    </source>
</reference>
<dbReference type="Proteomes" id="UP001390339">
    <property type="component" value="Unassembled WGS sequence"/>
</dbReference>